<feature type="region of interest" description="Disordered" evidence="1">
    <location>
        <begin position="47"/>
        <end position="89"/>
    </location>
</feature>
<feature type="compositionally biased region" description="Low complexity" evidence="1">
    <location>
        <begin position="47"/>
        <end position="87"/>
    </location>
</feature>
<proteinExistence type="predicted"/>
<protein>
    <recommendedName>
        <fullName evidence="4">DUF4232 domain-containing protein</fullName>
    </recommendedName>
</protein>
<gene>
    <name evidence="2" type="ORF">GCM10009862_08910</name>
</gene>
<name>A0ABN3PBU9_9MICO</name>
<evidence type="ECO:0000256" key="1">
    <source>
        <dbReference type="SAM" id="MobiDB-lite"/>
    </source>
</evidence>
<evidence type="ECO:0000313" key="2">
    <source>
        <dbReference type="EMBL" id="GAA2572245.1"/>
    </source>
</evidence>
<reference evidence="2 3" key="1">
    <citation type="journal article" date="2019" name="Int. J. Syst. Evol. Microbiol.">
        <title>The Global Catalogue of Microorganisms (GCM) 10K type strain sequencing project: providing services to taxonomists for standard genome sequencing and annotation.</title>
        <authorList>
            <consortium name="The Broad Institute Genomics Platform"/>
            <consortium name="The Broad Institute Genome Sequencing Center for Infectious Disease"/>
            <person name="Wu L."/>
            <person name="Ma J."/>
        </authorList>
    </citation>
    <scope>NUCLEOTIDE SEQUENCE [LARGE SCALE GENOMIC DNA]</scope>
    <source>
        <strain evidence="2 3">JCM 16365</strain>
    </source>
</reference>
<keyword evidence="3" id="KW-1185">Reference proteome</keyword>
<sequence length="224" mass="23228">MSSPTPRRRPSKAVYRRRRLVALIGLLVVVGLVWLFIAQPWNSAAAPAPAASTPVATPDASTPAATDAPATDAPTDEATAAGDAADAGIPTCTNKDVSVEALTNQSTYAADQNPQLSIRLKNTSGADCTINVGTTSQTFTITSGEDTWWRSTDCQSEPSDMVVTLAAGQEVTSATPITWDRTRSAVDTCQNANRPKAPGGGASYHLAVSIGGIPSAQSAQFLLN</sequence>
<accession>A0ABN3PBU9</accession>
<dbReference type="Proteomes" id="UP001500274">
    <property type="component" value="Unassembled WGS sequence"/>
</dbReference>
<organism evidence="2 3">
    <name type="scientific">Microbacterium binotii</name>
    <dbReference type="NCBI Taxonomy" id="462710"/>
    <lineage>
        <taxon>Bacteria</taxon>
        <taxon>Bacillati</taxon>
        <taxon>Actinomycetota</taxon>
        <taxon>Actinomycetes</taxon>
        <taxon>Micrococcales</taxon>
        <taxon>Microbacteriaceae</taxon>
        <taxon>Microbacterium</taxon>
    </lineage>
</organism>
<dbReference type="RefSeq" id="WP_344227282.1">
    <property type="nucleotide sequence ID" value="NZ_BAAARI010000005.1"/>
</dbReference>
<evidence type="ECO:0008006" key="4">
    <source>
        <dbReference type="Google" id="ProtNLM"/>
    </source>
</evidence>
<comment type="caution">
    <text evidence="2">The sequence shown here is derived from an EMBL/GenBank/DDBJ whole genome shotgun (WGS) entry which is preliminary data.</text>
</comment>
<evidence type="ECO:0000313" key="3">
    <source>
        <dbReference type="Proteomes" id="UP001500274"/>
    </source>
</evidence>
<dbReference type="EMBL" id="BAAARI010000005">
    <property type="protein sequence ID" value="GAA2572245.1"/>
    <property type="molecule type" value="Genomic_DNA"/>
</dbReference>